<proteinExistence type="predicted"/>
<comment type="caution">
    <text evidence="1">The sequence shown here is derived from an EMBL/GenBank/DDBJ whole genome shotgun (WGS) entry which is preliminary data.</text>
</comment>
<sequence length="50" mass="5879">GWALGPQQRKILATEFLQNCASWGARLENLIMYQSNFGENRFLIMIRNMF</sequence>
<evidence type="ECO:0000313" key="1">
    <source>
        <dbReference type="EMBL" id="EHJ08267.1"/>
    </source>
</evidence>
<dbReference type="EMBL" id="AEUN01000347">
    <property type="protein sequence ID" value="EHJ08267.1"/>
    <property type="molecule type" value="Genomic_DNA"/>
</dbReference>
<reference evidence="1 2" key="1">
    <citation type="journal article" date="2012" name="BMC Genomics">
        <title>Comparative genomic analysis of the genus Staphylococcus including Staphylococcus aureus and its newly described sister species Staphylococcus simiae.</title>
        <authorList>
            <person name="Suzuki H."/>
            <person name="Lefebure T."/>
            <person name="Pavinski Bitar P."/>
            <person name="Stanhope M.J."/>
        </authorList>
    </citation>
    <scope>NUCLEOTIDE SEQUENCE [LARGE SCALE GENOMIC DNA]</scope>
    <source>
        <strain evidence="1 2">CCM 7213</strain>
    </source>
</reference>
<protein>
    <submittedName>
        <fullName evidence="1">Uncharacterized protein</fullName>
    </submittedName>
</protein>
<keyword evidence="2" id="KW-1185">Reference proteome</keyword>
<name>G5JHP8_9STAP</name>
<dbReference type="AlphaFoldDB" id="G5JHP8"/>
<feature type="non-terminal residue" evidence="1">
    <location>
        <position position="1"/>
    </location>
</feature>
<gene>
    <name evidence="1" type="ORF">SS7213T_04901</name>
</gene>
<accession>G5JHP8</accession>
<evidence type="ECO:0000313" key="2">
    <source>
        <dbReference type="Proteomes" id="UP000005413"/>
    </source>
</evidence>
<dbReference type="Proteomes" id="UP000005413">
    <property type="component" value="Unassembled WGS sequence"/>
</dbReference>
<organism evidence="1 2">
    <name type="scientific">Staphylococcus simiae CCM 7213 = CCUG 51256</name>
    <dbReference type="NCBI Taxonomy" id="911238"/>
    <lineage>
        <taxon>Bacteria</taxon>
        <taxon>Bacillati</taxon>
        <taxon>Bacillota</taxon>
        <taxon>Bacilli</taxon>
        <taxon>Bacillales</taxon>
        <taxon>Staphylococcaceae</taxon>
        <taxon>Staphylococcus</taxon>
    </lineage>
</organism>